<dbReference type="AlphaFoldDB" id="A0A6G8PYP8"/>
<sequence length="71" mass="7479">MTTSIAERTAGEVTAEKGAQPGDVTGRSEDFGGLLLDLYDEFGRALEAGELAWCAVLDGLLIPRVEAQILA</sequence>
<proteinExistence type="predicted"/>
<evidence type="ECO:0000313" key="3">
    <source>
        <dbReference type="Proteomes" id="UP000502706"/>
    </source>
</evidence>
<reference evidence="2 3" key="1">
    <citation type="submission" date="2019-10" db="EMBL/GenBank/DDBJ databases">
        <title>Rubrobacter sp nov SCSIO 52915 isolated from a deep-sea sediment in the South China Sea.</title>
        <authorList>
            <person name="Chen R.W."/>
        </authorList>
    </citation>
    <scope>NUCLEOTIDE SEQUENCE [LARGE SCALE GENOMIC DNA]</scope>
    <source>
        <strain evidence="2 3">SCSIO 52915</strain>
    </source>
</reference>
<evidence type="ECO:0000256" key="1">
    <source>
        <dbReference type="SAM" id="MobiDB-lite"/>
    </source>
</evidence>
<organism evidence="2 3">
    <name type="scientific">Rubrobacter marinus</name>
    <dbReference type="NCBI Taxonomy" id="2653852"/>
    <lineage>
        <taxon>Bacteria</taxon>
        <taxon>Bacillati</taxon>
        <taxon>Actinomycetota</taxon>
        <taxon>Rubrobacteria</taxon>
        <taxon>Rubrobacterales</taxon>
        <taxon>Rubrobacteraceae</taxon>
        <taxon>Rubrobacter</taxon>
    </lineage>
</organism>
<protein>
    <submittedName>
        <fullName evidence="2">Uncharacterized protein</fullName>
    </submittedName>
</protein>
<keyword evidence="3" id="KW-1185">Reference proteome</keyword>
<dbReference type="KEGG" id="rmar:GBA65_13150"/>
<name>A0A6G8PYP8_9ACTN</name>
<dbReference type="RefSeq" id="WP_166396962.1">
    <property type="nucleotide sequence ID" value="NZ_CP045121.1"/>
</dbReference>
<feature type="region of interest" description="Disordered" evidence="1">
    <location>
        <begin position="1"/>
        <end position="28"/>
    </location>
</feature>
<dbReference type="EMBL" id="CP045121">
    <property type="protein sequence ID" value="QIN79298.1"/>
    <property type="molecule type" value="Genomic_DNA"/>
</dbReference>
<dbReference type="Proteomes" id="UP000502706">
    <property type="component" value="Chromosome"/>
</dbReference>
<evidence type="ECO:0000313" key="2">
    <source>
        <dbReference type="EMBL" id="QIN79298.1"/>
    </source>
</evidence>
<accession>A0A6G8PYP8</accession>
<gene>
    <name evidence="2" type="ORF">GBA65_13150</name>
</gene>